<organism evidence="1 2">
    <name type="scientific">Artomyces pyxidatus</name>
    <dbReference type="NCBI Taxonomy" id="48021"/>
    <lineage>
        <taxon>Eukaryota</taxon>
        <taxon>Fungi</taxon>
        <taxon>Dikarya</taxon>
        <taxon>Basidiomycota</taxon>
        <taxon>Agaricomycotina</taxon>
        <taxon>Agaricomycetes</taxon>
        <taxon>Russulales</taxon>
        <taxon>Auriscalpiaceae</taxon>
        <taxon>Artomyces</taxon>
    </lineage>
</organism>
<accession>A0ACB8SFN7</accession>
<name>A0ACB8SFN7_9AGAM</name>
<reference evidence="1" key="1">
    <citation type="submission" date="2021-03" db="EMBL/GenBank/DDBJ databases">
        <authorList>
            <consortium name="DOE Joint Genome Institute"/>
            <person name="Ahrendt S."/>
            <person name="Looney B.P."/>
            <person name="Miyauchi S."/>
            <person name="Morin E."/>
            <person name="Drula E."/>
            <person name="Courty P.E."/>
            <person name="Chicoki N."/>
            <person name="Fauchery L."/>
            <person name="Kohler A."/>
            <person name="Kuo A."/>
            <person name="Labutti K."/>
            <person name="Pangilinan J."/>
            <person name="Lipzen A."/>
            <person name="Riley R."/>
            <person name="Andreopoulos W."/>
            <person name="He G."/>
            <person name="Johnson J."/>
            <person name="Barry K.W."/>
            <person name="Grigoriev I.V."/>
            <person name="Nagy L."/>
            <person name="Hibbett D."/>
            <person name="Henrissat B."/>
            <person name="Matheny P.B."/>
            <person name="Labbe J."/>
            <person name="Martin F."/>
        </authorList>
    </citation>
    <scope>NUCLEOTIDE SEQUENCE</scope>
    <source>
        <strain evidence="1">HHB10654</strain>
    </source>
</reference>
<dbReference type="EMBL" id="MU277390">
    <property type="protein sequence ID" value="KAI0054571.1"/>
    <property type="molecule type" value="Genomic_DNA"/>
</dbReference>
<evidence type="ECO:0000313" key="2">
    <source>
        <dbReference type="Proteomes" id="UP000814140"/>
    </source>
</evidence>
<reference evidence="1" key="2">
    <citation type="journal article" date="2022" name="New Phytol.">
        <title>Evolutionary transition to the ectomycorrhizal habit in the genomes of a hyperdiverse lineage of mushroom-forming fungi.</title>
        <authorList>
            <person name="Looney B."/>
            <person name="Miyauchi S."/>
            <person name="Morin E."/>
            <person name="Drula E."/>
            <person name="Courty P.E."/>
            <person name="Kohler A."/>
            <person name="Kuo A."/>
            <person name="LaButti K."/>
            <person name="Pangilinan J."/>
            <person name="Lipzen A."/>
            <person name="Riley R."/>
            <person name="Andreopoulos W."/>
            <person name="He G."/>
            <person name="Johnson J."/>
            <person name="Nolan M."/>
            <person name="Tritt A."/>
            <person name="Barry K.W."/>
            <person name="Grigoriev I.V."/>
            <person name="Nagy L.G."/>
            <person name="Hibbett D."/>
            <person name="Henrissat B."/>
            <person name="Matheny P.B."/>
            <person name="Labbe J."/>
            <person name="Martin F.M."/>
        </authorList>
    </citation>
    <scope>NUCLEOTIDE SEQUENCE</scope>
    <source>
        <strain evidence="1">HHB10654</strain>
    </source>
</reference>
<dbReference type="Proteomes" id="UP000814140">
    <property type="component" value="Unassembled WGS sequence"/>
</dbReference>
<keyword evidence="2" id="KW-1185">Reference proteome</keyword>
<evidence type="ECO:0000313" key="1">
    <source>
        <dbReference type="EMBL" id="KAI0054571.1"/>
    </source>
</evidence>
<proteinExistence type="predicted"/>
<sequence>MQNASFLSESYILLDARASDLPEYSHTPRYPDPHSAMCLLIVPIRPGPEDAHSFTFLLPGYLQDKWKQGAPCWLDRAIPQCAQEPRPRGLFYANPDDRLLSLRAIVRNSDRSKSHFIVDIPAQTLTSHMRAHPGAPGARVAVPWERWGPRGARITHEGIADPP</sequence>
<gene>
    <name evidence="1" type="ORF">BV25DRAFT_1922569</name>
</gene>
<comment type="caution">
    <text evidence="1">The sequence shown here is derived from an EMBL/GenBank/DDBJ whole genome shotgun (WGS) entry which is preliminary data.</text>
</comment>
<protein>
    <submittedName>
        <fullName evidence="1">Uncharacterized protein</fullName>
    </submittedName>
</protein>